<protein>
    <submittedName>
        <fullName evidence="1">Uncharacterized protein</fullName>
    </submittedName>
</protein>
<dbReference type="EMBL" id="LT629799">
    <property type="protein sequence ID" value="SDU81368.1"/>
    <property type="molecule type" value="Genomic_DNA"/>
</dbReference>
<proteinExistence type="predicted"/>
<accession>A0A1H2LL41</accession>
<name>A0A1H2LL41_9ACTN</name>
<dbReference type="AlphaFoldDB" id="A0A1H2LL41"/>
<dbReference type="STRING" id="546874.SAMN04488544_0379"/>
<dbReference type="Proteomes" id="UP000198825">
    <property type="component" value="Chromosome I"/>
</dbReference>
<gene>
    <name evidence="1" type="ORF">SAMN04488544_0379</name>
</gene>
<evidence type="ECO:0000313" key="2">
    <source>
        <dbReference type="Proteomes" id="UP000198825"/>
    </source>
</evidence>
<organism evidence="1 2">
    <name type="scientific">Microlunatus sagamiharensis</name>
    <dbReference type="NCBI Taxonomy" id="546874"/>
    <lineage>
        <taxon>Bacteria</taxon>
        <taxon>Bacillati</taxon>
        <taxon>Actinomycetota</taxon>
        <taxon>Actinomycetes</taxon>
        <taxon>Propionibacteriales</taxon>
        <taxon>Propionibacteriaceae</taxon>
        <taxon>Microlunatus</taxon>
    </lineage>
</organism>
<dbReference type="OrthoDB" id="9981580at2"/>
<dbReference type="RefSeq" id="WP_091072890.1">
    <property type="nucleotide sequence ID" value="NZ_LT629799.1"/>
</dbReference>
<evidence type="ECO:0000313" key="1">
    <source>
        <dbReference type="EMBL" id="SDU81368.1"/>
    </source>
</evidence>
<sequence length="82" mass="8698">MGVVVRRRALLVVGVLLVLGCLVPLLRANAAARERAWSERCTQRGGAVWSEPADTTNPLVVHTGHPLLSCVSADGVVVSVRD</sequence>
<dbReference type="PROSITE" id="PS51257">
    <property type="entry name" value="PROKAR_LIPOPROTEIN"/>
    <property type="match status" value="1"/>
</dbReference>
<reference evidence="2" key="1">
    <citation type="submission" date="2016-10" db="EMBL/GenBank/DDBJ databases">
        <authorList>
            <person name="Varghese N."/>
            <person name="Submissions S."/>
        </authorList>
    </citation>
    <scope>NUCLEOTIDE SEQUENCE [LARGE SCALE GENOMIC DNA]</scope>
    <source>
        <strain evidence="2">DSM 21743</strain>
    </source>
</reference>
<keyword evidence="2" id="KW-1185">Reference proteome</keyword>